<organism evidence="2 3">
    <name type="scientific">Sclerotinia borealis (strain F-4128)</name>
    <dbReference type="NCBI Taxonomy" id="1432307"/>
    <lineage>
        <taxon>Eukaryota</taxon>
        <taxon>Fungi</taxon>
        <taxon>Dikarya</taxon>
        <taxon>Ascomycota</taxon>
        <taxon>Pezizomycotina</taxon>
        <taxon>Leotiomycetes</taxon>
        <taxon>Helotiales</taxon>
        <taxon>Sclerotiniaceae</taxon>
        <taxon>Sclerotinia</taxon>
    </lineage>
</organism>
<gene>
    <name evidence="2" type="ORF">SBOR_10043</name>
</gene>
<evidence type="ECO:0000313" key="3">
    <source>
        <dbReference type="Proteomes" id="UP000019487"/>
    </source>
</evidence>
<dbReference type="OrthoDB" id="5388727at2759"/>
<evidence type="ECO:0000256" key="1">
    <source>
        <dbReference type="SAM" id="MobiDB-lite"/>
    </source>
</evidence>
<reference evidence="2 3" key="1">
    <citation type="journal article" date="2014" name="Genome Announc.">
        <title>Draft genome sequence of Sclerotinia borealis, a psychrophilic plant pathogenic fungus.</title>
        <authorList>
            <person name="Mardanov A.V."/>
            <person name="Beletsky A.V."/>
            <person name="Kadnikov V.V."/>
            <person name="Ignatov A.N."/>
            <person name="Ravin N.V."/>
        </authorList>
    </citation>
    <scope>NUCLEOTIDE SEQUENCE [LARGE SCALE GENOMIC DNA]</scope>
    <source>
        <strain evidence="3">F-4157</strain>
    </source>
</reference>
<protein>
    <submittedName>
        <fullName evidence="2">Uncharacterized protein</fullName>
    </submittedName>
</protein>
<comment type="caution">
    <text evidence="2">The sequence shown here is derived from an EMBL/GenBank/DDBJ whole genome shotgun (WGS) entry which is preliminary data.</text>
</comment>
<evidence type="ECO:0000313" key="2">
    <source>
        <dbReference type="EMBL" id="ESZ89574.1"/>
    </source>
</evidence>
<dbReference type="EMBL" id="AYSA01000872">
    <property type="protein sequence ID" value="ESZ89574.1"/>
    <property type="molecule type" value="Genomic_DNA"/>
</dbReference>
<feature type="compositionally biased region" description="Low complexity" evidence="1">
    <location>
        <begin position="114"/>
        <end position="133"/>
    </location>
</feature>
<dbReference type="AlphaFoldDB" id="W9C3R3"/>
<dbReference type="HOGENOM" id="CLU_1907906_0_0_1"/>
<feature type="region of interest" description="Disordered" evidence="1">
    <location>
        <begin position="110"/>
        <end position="133"/>
    </location>
</feature>
<proteinExistence type="predicted"/>
<keyword evidence="3" id="KW-1185">Reference proteome</keyword>
<accession>W9C3R3</accession>
<dbReference type="Proteomes" id="UP000019487">
    <property type="component" value="Unassembled WGS sequence"/>
</dbReference>
<name>W9C3R3_SCLBF</name>
<sequence length="133" mass="14935">MECKRYSKTHRGIDDMELQLDLYVQDYFSEFGKSEGRTVVFGAVAFGTKIRAWRFTCETPTSFISIPLMDGKTGIADLQSYRDPYIPAEANQIREFLKLVITPELNSTSQMAYPTGSSSSTTNTNMPHSTEGL</sequence>